<protein>
    <recommendedName>
        <fullName evidence="1">Integrase zinc-binding domain-containing protein</fullName>
    </recommendedName>
</protein>
<dbReference type="EMBL" id="QJKJ01002495">
    <property type="protein sequence ID" value="RDY02622.1"/>
    <property type="molecule type" value="Genomic_DNA"/>
</dbReference>
<evidence type="ECO:0000313" key="2">
    <source>
        <dbReference type="EMBL" id="RDY02622.1"/>
    </source>
</evidence>
<gene>
    <name evidence="2" type="ORF">CR513_13892</name>
</gene>
<feature type="domain" description="Integrase zinc-binding" evidence="1">
    <location>
        <begin position="154"/>
        <end position="207"/>
    </location>
</feature>
<dbReference type="InterPro" id="IPR041588">
    <property type="entry name" value="Integrase_H2C2"/>
</dbReference>
<proteinExistence type="predicted"/>
<organism evidence="2 3">
    <name type="scientific">Mucuna pruriens</name>
    <name type="common">Velvet bean</name>
    <name type="synonym">Dolichos pruriens</name>
    <dbReference type="NCBI Taxonomy" id="157652"/>
    <lineage>
        <taxon>Eukaryota</taxon>
        <taxon>Viridiplantae</taxon>
        <taxon>Streptophyta</taxon>
        <taxon>Embryophyta</taxon>
        <taxon>Tracheophyta</taxon>
        <taxon>Spermatophyta</taxon>
        <taxon>Magnoliopsida</taxon>
        <taxon>eudicotyledons</taxon>
        <taxon>Gunneridae</taxon>
        <taxon>Pentapetalae</taxon>
        <taxon>rosids</taxon>
        <taxon>fabids</taxon>
        <taxon>Fabales</taxon>
        <taxon>Fabaceae</taxon>
        <taxon>Papilionoideae</taxon>
        <taxon>50 kb inversion clade</taxon>
        <taxon>NPAAA clade</taxon>
        <taxon>indigoferoid/millettioid clade</taxon>
        <taxon>Phaseoleae</taxon>
        <taxon>Mucuna</taxon>
    </lineage>
</organism>
<dbReference type="PANTHER" id="PTHR48475:SF2">
    <property type="entry name" value="RIBONUCLEASE H"/>
    <property type="match status" value="1"/>
</dbReference>
<comment type="caution">
    <text evidence="2">The sequence shown here is derived from an EMBL/GenBank/DDBJ whole genome shotgun (WGS) entry which is preliminary data.</text>
</comment>
<evidence type="ECO:0000259" key="1">
    <source>
        <dbReference type="Pfam" id="PF17921"/>
    </source>
</evidence>
<dbReference type="Pfam" id="PF17921">
    <property type="entry name" value="Integrase_H2C2"/>
    <property type="match status" value="1"/>
</dbReference>
<dbReference type="PANTHER" id="PTHR48475">
    <property type="entry name" value="RIBONUCLEASE H"/>
    <property type="match status" value="1"/>
</dbReference>
<dbReference type="Gene3D" id="1.10.340.70">
    <property type="match status" value="1"/>
</dbReference>
<evidence type="ECO:0000313" key="3">
    <source>
        <dbReference type="Proteomes" id="UP000257109"/>
    </source>
</evidence>
<dbReference type="OrthoDB" id="1430228at2759"/>
<name>A0A371HIT0_MUCPR</name>
<keyword evidence="3" id="KW-1185">Reference proteome</keyword>
<dbReference type="AlphaFoldDB" id="A0A371HIT0"/>
<sequence>MRLAKELEAKVLTAKSDSKLITGQVRGILGQGSPIGKVLRQNHQASDNLREVYPPPCTQGAKREGRLIKRGVQKSIIHESIGQLTIKEPEVGCVKERTTCMSPLMAYLRDEIKPEHPVKAKKLIKEEARYIIIGRELYKRGFSFPLLRCIEGEEARYVIKEVHEGLCGSHIEGQALVSKIAKAGYYWSTLKGDYMDYVRRCDKCQRFAEVGNAPPKQLHAITSPWSFTNEGWTS</sequence>
<accession>A0A371HIT0</accession>
<feature type="non-terminal residue" evidence="2">
    <location>
        <position position="1"/>
    </location>
</feature>
<reference evidence="2" key="1">
    <citation type="submission" date="2018-05" db="EMBL/GenBank/DDBJ databases">
        <title>Draft genome of Mucuna pruriens seed.</title>
        <authorList>
            <person name="Nnadi N.E."/>
            <person name="Vos R."/>
            <person name="Hasami M.H."/>
            <person name="Devisetty U.K."/>
            <person name="Aguiy J.C."/>
        </authorList>
    </citation>
    <scope>NUCLEOTIDE SEQUENCE [LARGE SCALE GENOMIC DNA]</scope>
    <source>
        <strain evidence="2">JCA_2017</strain>
    </source>
</reference>
<dbReference type="Proteomes" id="UP000257109">
    <property type="component" value="Unassembled WGS sequence"/>
</dbReference>